<proteinExistence type="inferred from homology"/>
<feature type="compositionally biased region" description="Polar residues" evidence="5">
    <location>
        <begin position="557"/>
        <end position="579"/>
    </location>
</feature>
<organism evidence="6 7">
    <name type="scientific">Cinara cedri</name>
    <dbReference type="NCBI Taxonomy" id="506608"/>
    <lineage>
        <taxon>Eukaryota</taxon>
        <taxon>Metazoa</taxon>
        <taxon>Ecdysozoa</taxon>
        <taxon>Arthropoda</taxon>
        <taxon>Hexapoda</taxon>
        <taxon>Insecta</taxon>
        <taxon>Pterygota</taxon>
        <taxon>Neoptera</taxon>
        <taxon>Paraneoptera</taxon>
        <taxon>Hemiptera</taxon>
        <taxon>Sternorrhyncha</taxon>
        <taxon>Aphidomorpha</taxon>
        <taxon>Aphidoidea</taxon>
        <taxon>Aphididae</taxon>
        <taxon>Lachninae</taxon>
        <taxon>Cinara</taxon>
    </lineage>
</organism>
<dbReference type="OrthoDB" id="2019504at2759"/>
<dbReference type="InterPro" id="IPR010301">
    <property type="entry name" value="RRP1"/>
</dbReference>
<dbReference type="GO" id="GO:0005634">
    <property type="term" value="C:nucleus"/>
    <property type="evidence" value="ECO:0007669"/>
    <property type="project" value="UniProtKB-SubCell"/>
</dbReference>
<accession>A0A5E4MUK0</accession>
<feature type="compositionally biased region" description="Polar residues" evidence="5">
    <location>
        <begin position="869"/>
        <end position="885"/>
    </location>
</feature>
<keyword evidence="4" id="KW-0539">Nucleus</keyword>
<feature type="compositionally biased region" description="Low complexity" evidence="5">
    <location>
        <begin position="502"/>
        <end position="514"/>
    </location>
</feature>
<evidence type="ECO:0000256" key="2">
    <source>
        <dbReference type="ARBA" id="ARBA00006374"/>
    </source>
</evidence>
<dbReference type="EMBL" id="CABPRJ010000983">
    <property type="protein sequence ID" value="VVC34104.1"/>
    <property type="molecule type" value="Genomic_DNA"/>
</dbReference>
<reference evidence="6 7" key="1">
    <citation type="submission" date="2019-08" db="EMBL/GenBank/DDBJ databases">
        <authorList>
            <person name="Alioto T."/>
            <person name="Alioto T."/>
            <person name="Gomez Garrido J."/>
        </authorList>
    </citation>
    <scope>NUCLEOTIDE SEQUENCE [LARGE SCALE GENOMIC DNA]</scope>
</reference>
<gene>
    <name evidence="6" type="ORF">CINCED_3A000649</name>
</gene>
<dbReference type="Proteomes" id="UP000325440">
    <property type="component" value="Unassembled WGS sequence"/>
</dbReference>
<keyword evidence="7" id="KW-1185">Reference proteome</keyword>
<sequence length="893" mass="101590">MATDTSEDKVNLVAREIELTKLLASNDPKIRSEGIKQIKQLLLNNSGDSEDAFQLNDYLIIWRGLFYFMWMADKLLPQESATEKISNLFHSCTSHKGKLLFLEAFFLTIKDDWMSISQHRIDKFMMLVRRCLRQVLFTFVNCDWNREYLEKFSEVLYNALTLFTLSLRSHLQEIFLEELAKVSKGRVPSEALVIILDAFLHYISELNDTMTIKEVTQNVFRNLLSQSPDMEILEEKFLAWHKMGKPGKSYNDLELVEADIVDDNSNEQTNSPLDPRAGNVSVEIPRIKFNPKDIAKLLNKYVTEVDCTRKCLVEITKLLKWYNRLGLGILPYKPKDLKLNSRKKKKTLSKMVKEGVKKLEMVDSQIKKSSRQVVENRKSLRELEKMGEVIVEHGKIGKSIWKVRKFEQSNSLKENFSLNGSWTVSEENKNNDIDKSVCVTDDEPPLLVPIGFNVDILEKTPIQQKVSTPNLKSLIGSSSKKENNSKKLKSPMFKVSDVSVTPKNNNIKKSNSPSVQNVLPNSTHKSPNVNTSHNTSWSVSVNNDESISKKVKKSENLSKTTPKTDTDNIQYANKNNTPDEQNKIPIGSLNTAIKKKLHNQDSVIENQKNLSGDFVMSKIKRRSNEIDKNSSLNESWSVCNNEKINLSAQKQQTGELGNNNIKKVNLSNITDEVLTVVNTSHRNSWSLSDDINESASKKVKLNNESIKDEDNNISILSMATPDKISKSPKSPKSPTPEQRVLRRRTIIIPKKKLEVQNGGTPKNNVKTKLVQNRRKTLAGEEIGLLKPEEISNKALEKVRSNAYENDFSSPRKSSRLSIKTDSAKKRVEFKLKNNVAQEFIEYRTSLVKKPDNPHDATKQPVFGVLKSTPELNRTNPTSKTSICSTKKNRKSII</sequence>
<evidence type="ECO:0000256" key="4">
    <source>
        <dbReference type="ARBA" id="ARBA00023242"/>
    </source>
</evidence>
<dbReference type="AlphaFoldDB" id="A0A5E4MUK0"/>
<feature type="region of interest" description="Disordered" evidence="5">
    <location>
        <begin position="868"/>
        <end position="893"/>
    </location>
</feature>
<dbReference type="GO" id="GO:0030688">
    <property type="term" value="C:preribosome, small subunit precursor"/>
    <property type="evidence" value="ECO:0007669"/>
    <property type="project" value="InterPro"/>
</dbReference>
<evidence type="ECO:0000256" key="5">
    <source>
        <dbReference type="SAM" id="MobiDB-lite"/>
    </source>
</evidence>
<dbReference type="Pfam" id="PF05997">
    <property type="entry name" value="Nop52"/>
    <property type="match status" value="1"/>
</dbReference>
<dbReference type="PANTHER" id="PTHR13026:SF0">
    <property type="entry name" value="RIBOSOMAL RNA PROCESSING 1B"/>
    <property type="match status" value="1"/>
</dbReference>
<name>A0A5E4MUK0_9HEMI</name>
<protein>
    <submittedName>
        <fullName evidence="6">Nucleolar, Nop52</fullName>
    </submittedName>
</protein>
<evidence type="ECO:0000256" key="3">
    <source>
        <dbReference type="ARBA" id="ARBA00022552"/>
    </source>
</evidence>
<keyword evidence="3" id="KW-0698">rRNA processing</keyword>
<evidence type="ECO:0000313" key="6">
    <source>
        <dbReference type="EMBL" id="VVC34104.1"/>
    </source>
</evidence>
<dbReference type="PANTHER" id="PTHR13026">
    <property type="entry name" value="NNP-1 PROTEIN NOVEL NUCLEAR PROTEIN 1 NOP52"/>
    <property type="match status" value="1"/>
</dbReference>
<evidence type="ECO:0000256" key="1">
    <source>
        <dbReference type="ARBA" id="ARBA00004123"/>
    </source>
</evidence>
<dbReference type="GO" id="GO:0006364">
    <property type="term" value="P:rRNA processing"/>
    <property type="evidence" value="ECO:0007669"/>
    <property type="project" value="UniProtKB-KW"/>
</dbReference>
<evidence type="ECO:0000313" key="7">
    <source>
        <dbReference type="Proteomes" id="UP000325440"/>
    </source>
</evidence>
<feature type="region of interest" description="Disordered" evidence="5">
    <location>
        <begin position="473"/>
        <end position="583"/>
    </location>
</feature>
<feature type="compositionally biased region" description="Polar residues" evidence="5">
    <location>
        <begin position="515"/>
        <end position="545"/>
    </location>
</feature>
<comment type="subcellular location">
    <subcellularLocation>
        <location evidence="1">Nucleus</location>
    </subcellularLocation>
</comment>
<feature type="region of interest" description="Disordered" evidence="5">
    <location>
        <begin position="719"/>
        <end position="741"/>
    </location>
</feature>
<comment type="similarity">
    <text evidence="2">Belongs to the RRP1 family.</text>
</comment>